<dbReference type="EMBL" id="CM029043">
    <property type="protein sequence ID" value="KAG2612439.1"/>
    <property type="molecule type" value="Genomic_DNA"/>
</dbReference>
<dbReference type="AlphaFoldDB" id="A0A8T0TWZ0"/>
<dbReference type="PROSITE" id="PS51257">
    <property type="entry name" value="PROKAR_LIPOPROTEIN"/>
    <property type="match status" value="1"/>
</dbReference>
<comment type="caution">
    <text evidence="1">The sequence shown here is derived from an EMBL/GenBank/DDBJ whole genome shotgun (WGS) entry which is preliminary data.</text>
</comment>
<gene>
    <name evidence="1" type="ORF">PVAP13_4KG288600</name>
</gene>
<name>A0A8T0TWZ0_PANVG</name>
<evidence type="ECO:0000313" key="2">
    <source>
        <dbReference type="Proteomes" id="UP000823388"/>
    </source>
</evidence>
<proteinExistence type="predicted"/>
<reference evidence="1" key="1">
    <citation type="submission" date="2020-05" db="EMBL/GenBank/DDBJ databases">
        <title>WGS assembly of Panicum virgatum.</title>
        <authorList>
            <person name="Lovell J.T."/>
            <person name="Jenkins J."/>
            <person name="Shu S."/>
            <person name="Juenger T.E."/>
            <person name="Schmutz J."/>
        </authorList>
    </citation>
    <scope>NUCLEOTIDE SEQUENCE</scope>
    <source>
        <strain evidence="1">AP13</strain>
    </source>
</reference>
<sequence length="167" mass="18380">MITMIWKLAADGRTTGEHLPQSVYVILTACLMTNLQISAARRLDLLARIPEPDRPDPAPIPMGARRKTETPIHPSILEASKISYTGIFEQKKRSALMANAESTNWCSDITRRQGSGDTISRRGSCHSLRKKVAGLGEEVSLPWKLLLSHKKKNEIHGGTIKDVAASV</sequence>
<keyword evidence="2" id="KW-1185">Reference proteome</keyword>
<dbReference type="Proteomes" id="UP000823388">
    <property type="component" value="Chromosome 4K"/>
</dbReference>
<evidence type="ECO:0000313" key="1">
    <source>
        <dbReference type="EMBL" id="KAG2612439.1"/>
    </source>
</evidence>
<organism evidence="1 2">
    <name type="scientific">Panicum virgatum</name>
    <name type="common">Blackwell switchgrass</name>
    <dbReference type="NCBI Taxonomy" id="38727"/>
    <lineage>
        <taxon>Eukaryota</taxon>
        <taxon>Viridiplantae</taxon>
        <taxon>Streptophyta</taxon>
        <taxon>Embryophyta</taxon>
        <taxon>Tracheophyta</taxon>
        <taxon>Spermatophyta</taxon>
        <taxon>Magnoliopsida</taxon>
        <taxon>Liliopsida</taxon>
        <taxon>Poales</taxon>
        <taxon>Poaceae</taxon>
        <taxon>PACMAD clade</taxon>
        <taxon>Panicoideae</taxon>
        <taxon>Panicodae</taxon>
        <taxon>Paniceae</taxon>
        <taxon>Panicinae</taxon>
        <taxon>Panicum</taxon>
        <taxon>Panicum sect. Hiantes</taxon>
    </lineage>
</organism>
<protein>
    <submittedName>
        <fullName evidence="1">Uncharacterized protein</fullName>
    </submittedName>
</protein>
<accession>A0A8T0TWZ0</accession>